<keyword evidence="11" id="KW-1185">Reference proteome</keyword>
<organism evidence="11 12">
    <name type="scientific">Erinaceus europaeus</name>
    <name type="common">Western European hedgehog</name>
    <dbReference type="NCBI Taxonomy" id="9365"/>
    <lineage>
        <taxon>Eukaryota</taxon>
        <taxon>Metazoa</taxon>
        <taxon>Chordata</taxon>
        <taxon>Craniata</taxon>
        <taxon>Vertebrata</taxon>
        <taxon>Euteleostomi</taxon>
        <taxon>Mammalia</taxon>
        <taxon>Eutheria</taxon>
        <taxon>Laurasiatheria</taxon>
        <taxon>Eulipotyphla</taxon>
        <taxon>Erinaceidae</taxon>
        <taxon>Erinaceinae</taxon>
        <taxon>Erinaceus</taxon>
    </lineage>
</organism>
<evidence type="ECO:0000313" key="12">
    <source>
        <dbReference type="RefSeq" id="XP_060040292.1"/>
    </source>
</evidence>
<dbReference type="PROSITE" id="PS50106">
    <property type="entry name" value="PDZ"/>
    <property type="match status" value="1"/>
</dbReference>
<dbReference type="Pfam" id="PF19031">
    <property type="entry name" value="Intu_longin_1"/>
    <property type="match status" value="1"/>
</dbReference>
<dbReference type="RefSeq" id="XP_060040292.1">
    <property type="nucleotide sequence ID" value="XM_060184309.1"/>
</dbReference>
<evidence type="ECO:0000256" key="4">
    <source>
        <dbReference type="ARBA" id="ARBA00015639"/>
    </source>
</evidence>
<evidence type="ECO:0000313" key="11">
    <source>
        <dbReference type="Proteomes" id="UP001652624"/>
    </source>
</evidence>
<evidence type="ECO:0000256" key="8">
    <source>
        <dbReference type="ARBA" id="ARBA00032633"/>
    </source>
</evidence>
<evidence type="ECO:0000256" key="2">
    <source>
        <dbReference type="ARBA" id="ARBA00004241"/>
    </source>
</evidence>
<comment type="similarity">
    <text evidence="3">Belongs to the inturned family.</text>
</comment>
<evidence type="ECO:0000256" key="6">
    <source>
        <dbReference type="ARBA" id="ARBA00022490"/>
    </source>
</evidence>
<evidence type="ECO:0000256" key="5">
    <source>
        <dbReference type="ARBA" id="ARBA00022473"/>
    </source>
</evidence>
<dbReference type="Gene3D" id="2.30.42.10">
    <property type="match status" value="1"/>
</dbReference>
<evidence type="ECO:0000256" key="7">
    <source>
        <dbReference type="ARBA" id="ARBA00022794"/>
    </source>
</evidence>
<dbReference type="Proteomes" id="UP001652624">
    <property type="component" value="Unplaced"/>
</dbReference>
<accession>A0ABM3WUP3</accession>
<evidence type="ECO:0000259" key="10">
    <source>
        <dbReference type="PROSITE" id="PS50106"/>
    </source>
</evidence>
<protein>
    <recommendedName>
        <fullName evidence="4">Protein inturned</fullName>
    </recommendedName>
    <alternativeName>
        <fullName evidence="8">Inturned planar cell polarity effector homolog</fullName>
    </alternativeName>
</protein>
<feature type="domain" description="PDZ" evidence="10">
    <location>
        <begin position="330"/>
        <end position="407"/>
    </location>
</feature>
<dbReference type="CDD" id="cd00136">
    <property type="entry name" value="PDZ_canonical"/>
    <property type="match status" value="1"/>
</dbReference>
<dbReference type="PANTHER" id="PTHR21082:SF4">
    <property type="entry name" value="PROTEIN INTURNED"/>
    <property type="match status" value="1"/>
</dbReference>
<feature type="region of interest" description="Disordered" evidence="9">
    <location>
        <begin position="1"/>
        <end position="64"/>
    </location>
</feature>
<reference evidence="12" key="1">
    <citation type="submission" date="2025-08" db="UniProtKB">
        <authorList>
            <consortium name="RefSeq"/>
        </authorList>
    </citation>
    <scope>IDENTIFICATION</scope>
</reference>
<evidence type="ECO:0000256" key="3">
    <source>
        <dbReference type="ARBA" id="ARBA00010034"/>
    </source>
</evidence>
<gene>
    <name evidence="12" type="primary">INTU</name>
</gene>
<dbReference type="InterPro" id="IPR043987">
    <property type="entry name" value="CCZ1/INTU/HSP4_longin_1"/>
</dbReference>
<evidence type="ECO:0000256" key="1">
    <source>
        <dbReference type="ARBA" id="ARBA00004120"/>
    </source>
</evidence>
<dbReference type="InterPro" id="IPR043989">
    <property type="entry name" value="CCZ1/INTU/HSP4_longin_3"/>
</dbReference>
<sequence length="1043" mass="109688">MAAPAPVEPLDPCAPSAMGARVPSRAPRGPDGTPAGAVSRGDKDDVSSGDSGSDSGSFYSSDDDGASAGGALEGVVLVGGVSVGGALEGGISAGGALEGRVSVGGASAGGALEGRVSRRSGVFLPLHQQTVNRTGRDTSPQRACCRGCRVQGAPQSALSSQAGPLTRSDGGISISISCSQCRQTIAFTGAHPPRTLYPLPPSALEPEWLGSVEQSGELFYLELSEEEGQEGAAGSQAPSHVRFSEQEAVVLAEESGGDGPPGQPALRSFSRMLRARGLLPKKKAGPARGPMSILKHRPQPRYKDVTLLVNPRRLAAAGAGTPLRLLEVLLGIVHQAGGSCRPRAGPATGAALTVHGLQPGGPALKSGRVAIGDILVAVNGVGVTLGNIERVLSCIPGPTQVKLTFENARAVKEAEAPQEKAGRPPVEPAQLLWGEAGGLQRDVPGAPHVVLFLSLRLRSDAAKEEEVLYQYPTSEAAQKLRSVRGVFLTLCDMLESVTGSPVTSSSLLCDGTPVHVAYRKERDKLLVLGLPASEVPLPQLRGLTERVVQTLTFMYGSLESAFGQQEHVPHLDHLFCLLFQRTLRPVGLPPGARTPAQQYEAASASLLDSLPAVRWLSLPREVKTELDAALSDLESADSAELSEDVCDARRLYSILGSSLFYKGLLLCSHLPRDDLLDIAGYCHHQGLLTLAASPRVGQLVVWREVFPRCHLQPSGDPDAFQEPGGRYFLLAVGLKQYLLCALLEAGGCSAVAVGHPGPDCVYVDRVRSALQTLLTMDARICLQLDAGPGLACADWLLARAQDGPEGPASSPLLSRLQGNPRGPSATPPPYRHTFGHSQDGEGGGPSAQDPQDTPHKRRELGGGGAALKVSVRKPALPNPFRVGTLRKEPSEKDPDAGSRVRLTSGAENTLLHYVAWDSGPGVLVTPTAEEVARLGGSLHPQLVQSFHRCCLSVRTHFQQRTPSAGGTQWPASSLLPVREFGVLMECSPEPGAGPRRAAPAMTCWTVGRRFLCPRLQELYLCFHDSVAEVAAEAAFKLFCGLSP</sequence>
<dbReference type="SUPFAM" id="SSF50156">
    <property type="entry name" value="PDZ domain-like"/>
    <property type="match status" value="1"/>
</dbReference>
<keyword evidence="6" id="KW-0963">Cytoplasm</keyword>
<dbReference type="InterPro" id="IPR036034">
    <property type="entry name" value="PDZ_sf"/>
</dbReference>
<feature type="compositionally biased region" description="Basic and acidic residues" evidence="9">
    <location>
        <begin position="885"/>
        <end position="898"/>
    </location>
</feature>
<comment type="subcellular location">
    <subcellularLocation>
        <location evidence="2">Cell surface</location>
    </subcellularLocation>
    <subcellularLocation>
        <location evidence="1">Cytoplasm</location>
        <location evidence="1">Cytoskeleton</location>
        <location evidence="1">Cilium basal body</location>
    </subcellularLocation>
</comment>
<proteinExistence type="inferred from homology"/>
<dbReference type="GeneID" id="103113600"/>
<keyword evidence="5" id="KW-0217">Developmental protein</keyword>
<keyword evidence="7" id="KW-0970">Cilium biogenesis/degradation</keyword>
<dbReference type="Pfam" id="PF19032">
    <property type="entry name" value="Intu_longin_2"/>
    <property type="match status" value="1"/>
</dbReference>
<feature type="compositionally biased region" description="Low complexity" evidence="9">
    <location>
        <begin position="48"/>
        <end position="60"/>
    </location>
</feature>
<evidence type="ECO:0000256" key="9">
    <source>
        <dbReference type="SAM" id="MobiDB-lite"/>
    </source>
</evidence>
<dbReference type="InterPro" id="IPR039151">
    <property type="entry name" value="INTU"/>
</dbReference>
<dbReference type="InterPro" id="IPR043988">
    <property type="entry name" value="CCZ1/INTU_longin_2"/>
</dbReference>
<dbReference type="PANTHER" id="PTHR21082">
    <property type="entry name" value="PROTEIN INTURNED"/>
    <property type="match status" value="1"/>
</dbReference>
<feature type="region of interest" description="Disordered" evidence="9">
    <location>
        <begin position="803"/>
        <end position="900"/>
    </location>
</feature>
<dbReference type="Pfam" id="PF19033">
    <property type="entry name" value="Intu_longin_3"/>
    <property type="match status" value="1"/>
</dbReference>
<dbReference type="InterPro" id="IPR001478">
    <property type="entry name" value="PDZ"/>
</dbReference>
<name>A0ABM3WUP3_ERIEU</name>